<comment type="catalytic activity">
    <reaction evidence="7">
        <text>ATP-dependent breakage, passage and rejoining of double-stranded DNA.</text>
        <dbReference type="EC" id="5.6.2.2"/>
    </reaction>
</comment>
<feature type="binding site" evidence="7">
    <location>
        <position position="77"/>
    </location>
    <ligand>
        <name>ATP</name>
        <dbReference type="ChEBI" id="CHEBI:30616"/>
    </ligand>
</feature>
<comment type="caution">
    <text evidence="9">The sequence shown here is derived from an EMBL/GenBank/DDBJ whole genome shotgun (WGS) entry which is preliminary data.</text>
</comment>
<dbReference type="EMBL" id="DTFF01000024">
    <property type="protein sequence ID" value="HGI87346.1"/>
    <property type="molecule type" value="Genomic_DNA"/>
</dbReference>
<evidence type="ECO:0000256" key="6">
    <source>
        <dbReference type="ARBA" id="ARBA00063696"/>
    </source>
</evidence>
<dbReference type="Gene3D" id="1.10.8.50">
    <property type="match status" value="1"/>
</dbReference>
<comment type="function">
    <text evidence="7">Relaxes both positive and negative superturns and exhibits a strong decatenase activity.</text>
</comment>
<evidence type="ECO:0000313" key="9">
    <source>
        <dbReference type="EMBL" id="HGI87346.1"/>
    </source>
</evidence>
<feature type="domain" description="Histidine kinase/HSP90-like ATPase" evidence="8">
    <location>
        <begin position="28"/>
        <end position="141"/>
    </location>
</feature>
<organism evidence="9">
    <name type="scientific">Ignisphaera aggregans</name>
    <dbReference type="NCBI Taxonomy" id="334771"/>
    <lineage>
        <taxon>Archaea</taxon>
        <taxon>Thermoproteota</taxon>
        <taxon>Thermoprotei</taxon>
        <taxon>Desulfurococcales</taxon>
        <taxon>Desulfurococcaceae</taxon>
        <taxon>Ignisphaera</taxon>
    </lineage>
</organism>
<dbReference type="HAMAP" id="MF_00322">
    <property type="entry name" value="Top6B"/>
    <property type="match status" value="1"/>
</dbReference>
<evidence type="ECO:0000256" key="2">
    <source>
        <dbReference type="ARBA" id="ARBA00022840"/>
    </source>
</evidence>
<evidence type="ECO:0000256" key="4">
    <source>
        <dbReference type="ARBA" id="ARBA00023125"/>
    </source>
</evidence>
<dbReference type="Gene3D" id="3.30.565.10">
    <property type="entry name" value="Histidine kinase-like ATPase, C-terminal domain"/>
    <property type="match status" value="1"/>
</dbReference>
<dbReference type="NCBIfam" id="NF003218">
    <property type="entry name" value="PRK04184.1"/>
    <property type="match status" value="1"/>
</dbReference>
<dbReference type="AlphaFoldDB" id="A0A7C4FFY6"/>
<evidence type="ECO:0000256" key="7">
    <source>
        <dbReference type="HAMAP-Rule" id="MF_00322"/>
    </source>
</evidence>
<dbReference type="Pfam" id="PF02518">
    <property type="entry name" value="HATPase_c"/>
    <property type="match status" value="1"/>
</dbReference>
<dbReference type="GO" id="GO:0006260">
    <property type="term" value="P:DNA replication"/>
    <property type="evidence" value="ECO:0007669"/>
    <property type="project" value="UniProtKB-UniRule"/>
</dbReference>
<dbReference type="InterPro" id="IPR014721">
    <property type="entry name" value="Ribsml_uS5_D2-typ_fold_subgr"/>
</dbReference>
<protein>
    <recommendedName>
        <fullName evidence="7">Type 2 DNA topoisomerase 6 subunit B</fullName>
        <ecNumber evidence="7">5.6.2.2</ecNumber>
    </recommendedName>
    <alternativeName>
        <fullName evidence="7">Type II DNA topoisomerase VI subunit B</fullName>
        <shortName evidence="7">TopoVI-B</shortName>
    </alternativeName>
</protein>
<dbReference type="Pfam" id="PF05833">
    <property type="entry name" value="NFACT_N"/>
    <property type="match status" value="1"/>
</dbReference>
<feature type="binding site" evidence="7">
    <location>
        <position position="427"/>
    </location>
    <ligand>
        <name>ATP</name>
        <dbReference type="ChEBI" id="CHEBI:30616"/>
    </ligand>
</feature>
<dbReference type="PANTHER" id="PTHR48444">
    <property type="entry name" value="DNA TOPOISOMERASE 6 SUBUNIT B"/>
    <property type="match status" value="1"/>
</dbReference>
<sequence length="528" mass="59408">MMSVAEKFRSISPSEFFYRNKEIAGFANPARALYQSVRELVENALDATDAHGILPDISVSIERDLQKISVYRITVKDNGIGIPEDVIPDAFGRVLFSSKYVLRQTRGLFGLGAKMVILYGQITVGEPAEITSATINSKKVYMYKLQIDIKENKPIVIEKASWPNKTGWHGTIVRVAIEGDWSKSRQKVIEYIRRTAIVTPYANIVLKTPDGEIKIYQRVTNKMPPPPRETKPHPHGVDLEMLKTMISETKAQSLVEFLAEEFQGVGRIIAERFIQSYGFDANVNPKTLSKDDLEKLVKALKESNEFRKPRSEHLSPIGAELIKIGLDAILKPEFVDAVTRKPVVYEGHPIVVEVGIAYGGAIEHLEEPQLLRFANKIPLLYDEKSDVSWKVVSENIDWNYYDISFPAPLAILVHICGTKIPYKGLGKESIADVPVIEREIEEGVRVVARSLKLYIMRKRKEEEAMRKAITVIKYIPEVANAMAVFAGSNPEPIDKNLLELKLFELVKARFGDVLKNISSPKDVVVPIE</sequence>
<dbReference type="InterPro" id="IPR005734">
    <property type="entry name" value="TopoVI_B"/>
</dbReference>
<dbReference type="EC" id="5.6.2.2" evidence="7"/>
<dbReference type="CDD" id="cd00823">
    <property type="entry name" value="TopoIIB_Trans"/>
    <property type="match status" value="1"/>
</dbReference>
<dbReference type="SUPFAM" id="SSF46946">
    <property type="entry name" value="S13-like H2TH domain"/>
    <property type="match status" value="1"/>
</dbReference>
<comment type="subunit">
    <text evidence="6 7">Homodimer. Heterotetramer of two Top6A and two Top6B chains.</text>
</comment>
<dbReference type="GO" id="GO:0003918">
    <property type="term" value="F:DNA topoisomerase type II (double strand cut, ATP-hydrolyzing) activity"/>
    <property type="evidence" value="ECO:0007669"/>
    <property type="project" value="UniProtKB-UniRule"/>
</dbReference>
<reference evidence="9" key="1">
    <citation type="journal article" date="2020" name="mSystems">
        <title>Genome- and Community-Level Interaction Insights into Carbon Utilization and Element Cycling Functions of Hydrothermarchaeota in Hydrothermal Sediment.</title>
        <authorList>
            <person name="Zhou Z."/>
            <person name="Liu Y."/>
            <person name="Xu W."/>
            <person name="Pan J."/>
            <person name="Luo Z.H."/>
            <person name="Li M."/>
        </authorList>
    </citation>
    <scope>NUCLEOTIDE SEQUENCE [LARGE SCALE GENOMIC DNA]</scope>
    <source>
        <strain evidence="9">SpSt-732</strain>
    </source>
</reference>
<dbReference type="InterPro" id="IPR015320">
    <property type="entry name" value="TopoVI_B_transducer"/>
</dbReference>
<dbReference type="SMART" id="SM00387">
    <property type="entry name" value="HATPase_c"/>
    <property type="match status" value="1"/>
</dbReference>
<dbReference type="InterPro" id="IPR036890">
    <property type="entry name" value="HATPase_C_sf"/>
</dbReference>
<dbReference type="InterPro" id="IPR010979">
    <property type="entry name" value="Ribosomal_uS13-like_H2TH"/>
</dbReference>
<dbReference type="GO" id="GO:0005524">
    <property type="term" value="F:ATP binding"/>
    <property type="evidence" value="ECO:0007669"/>
    <property type="project" value="UniProtKB-UniRule"/>
</dbReference>
<feature type="binding site" evidence="7">
    <location>
        <position position="43"/>
    </location>
    <ligand>
        <name>ATP</name>
        <dbReference type="ChEBI" id="CHEBI:30616"/>
    </ligand>
</feature>
<dbReference type="PANTHER" id="PTHR48444:SF1">
    <property type="entry name" value="DNA TOPOISOMERASE 6 SUBUNIT B"/>
    <property type="match status" value="1"/>
</dbReference>
<keyword evidence="1 7" id="KW-0547">Nucleotide-binding</keyword>
<dbReference type="Gene3D" id="3.30.230.10">
    <property type="match status" value="1"/>
</dbReference>
<evidence type="ECO:0000256" key="5">
    <source>
        <dbReference type="ARBA" id="ARBA00023235"/>
    </source>
</evidence>
<feature type="binding site" evidence="7">
    <location>
        <begin position="98"/>
        <end position="99"/>
    </location>
    <ligand>
        <name>ATP</name>
        <dbReference type="ChEBI" id="CHEBI:30616"/>
    </ligand>
</feature>
<proteinExistence type="inferred from homology"/>
<dbReference type="NCBIfam" id="TIGR01052">
    <property type="entry name" value="top6b"/>
    <property type="match status" value="1"/>
</dbReference>
<dbReference type="Pfam" id="PF09239">
    <property type="entry name" value="Topo-VIb_trans"/>
    <property type="match status" value="1"/>
</dbReference>
<gene>
    <name evidence="7" type="primary">top6B</name>
    <name evidence="9" type="ORF">ENV14_02995</name>
</gene>
<dbReference type="InterPro" id="IPR003594">
    <property type="entry name" value="HATPase_dom"/>
</dbReference>
<dbReference type="InterPro" id="IPR020568">
    <property type="entry name" value="Ribosomal_Su5_D2-typ_SF"/>
</dbReference>
<dbReference type="GO" id="GO:0003677">
    <property type="term" value="F:DNA binding"/>
    <property type="evidence" value="ECO:0007669"/>
    <property type="project" value="UniProtKB-UniRule"/>
</dbReference>
<keyword evidence="5 7" id="KW-0413">Isomerase</keyword>
<dbReference type="PIRSF" id="PIRSF006553">
    <property type="entry name" value="TopoVI_B"/>
    <property type="match status" value="1"/>
</dbReference>
<keyword evidence="2 7" id="KW-0067">ATP-binding</keyword>
<dbReference type="GO" id="GO:0006265">
    <property type="term" value="P:DNA topological change"/>
    <property type="evidence" value="ECO:0007669"/>
    <property type="project" value="UniProtKB-UniRule"/>
</dbReference>
<comment type="similarity">
    <text evidence="7">Belongs to the TOP6B family.</text>
</comment>
<feature type="binding site" evidence="7">
    <location>
        <begin position="107"/>
        <end position="114"/>
    </location>
    <ligand>
        <name>ATP</name>
        <dbReference type="ChEBI" id="CHEBI:30616"/>
    </ligand>
</feature>
<evidence type="ECO:0000259" key="8">
    <source>
        <dbReference type="SMART" id="SM00387"/>
    </source>
</evidence>
<dbReference type="SUPFAM" id="SSF54211">
    <property type="entry name" value="Ribosomal protein S5 domain 2-like"/>
    <property type="match status" value="1"/>
</dbReference>
<dbReference type="SUPFAM" id="SSF55874">
    <property type="entry name" value="ATPase domain of HSP90 chaperone/DNA topoisomerase II/histidine kinase"/>
    <property type="match status" value="1"/>
</dbReference>
<keyword evidence="4 7" id="KW-0238">DNA-binding</keyword>
<name>A0A7C4FFY6_9CREN</name>
<dbReference type="FunFam" id="3.30.565.10:FF:000062">
    <property type="entry name" value="Type 2 DNA topoisomerase 6 subunit B"/>
    <property type="match status" value="1"/>
</dbReference>
<accession>A0A7C4FFY6</accession>
<evidence type="ECO:0000256" key="3">
    <source>
        <dbReference type="ARBA" id="ARBA00023029"/>
    </source>
</evidence>
<evidence type="ECO:0000256" key="1">
    <source>
        <dbReference type="ARBA" id="ARBA00022741"/>
    </source>
</evidence>
<keyword evidence="3 7" id="KW-0799">Topoisomerase</keyword>